<dbReference type="PROSITE" id="PS00518">
    <property type="entry name" value="ZF_RING_1"/>
    <property type="match status" value="1"/>
</dbReference>
<comment type="domain">
    <text evidence="11">The WWE domain mediates non-covalent poly(ADP-ribose)-binding.</text>
</comment>
<keyword evidence="6 11" id="KW-0479">Metal-binding</keyword>
<gene>
    <name evidence="15" type="primary">RN146</name>
    <name evidence="15" type="ORF">TR153075</name>
</gene>
<dbReference type="Gene3D" id="3.30.40.10">
    <property type="entry name" value="Zinc/RING finger domain, C3HC4 (zinc finger)"/>
    <property type="match status" value="1"/>
</dbReference>
<dbReference type="InterPro" id="IPR027370">
    <property type="entry name" value="Znf-RING_euk"/>
</dbReference>
<dbReference type="CDD" id="cd16546">
    <property type="entry name" value="RING-HC_RNF146"/>
    <property type="match status" value="1"/>
</dbReference>
<dbReference type="InterPro" id="IPR018123">
    <property type="entry name" value="WWE-dom_subgr"/>
</dbReference>
<dbReference type="PANTHER" id="PTHR13417">
    <property type="entry name" value="E3 UBIQUITIN-PROTEIN LIGASE RNF146"/>
    <property type="match status" value="1"/>
</dbReference>
<dbReference type="GO" id="GO:0008270">
    <property type="term" value="F:zinc ion binding"/>
    <property type="evidence" value="ECO:0007669"/>
    <property type="project" value="UniProtKB-UniRule"/>
</dbReference>
<feature type="region of interest" description="Disordered" evidence="12">
    <location>
        <begin position="194"/>
        <end position="263"/>
    </location>
</feature>
<dbReference type="GO" id="GO:0061630">
    <property type="term" value="F:ubiquitin protein ligase activity"/>
    <property type="evidence" value="ECO:0007669"/>
    <property type="project" value="UniProtKB-UniRule"/>
</dbReference>
<evidence type="ECO:0000256" key="3">
    <source>
        <dbReference type="ARBA" id="ARBA00022490"/>
    </source>
</evidence>
<evidence type="ECO:0000259" key="14">
    <source>
        <dbReference type="PROSITE" id="PS50918"/>
    </source>
</evidence>
<dbReference type="SUPFAM" id="SSF117839">
    <property type="entry name" value="WWE domain"/>
    <property type="match status" value="1"/>
</dbReference>
<reference evidence="15" key="1">
    <citation type="submission" date="2016-01" db="EMBL/GenBank/DDBJ databases">
        <title>Reference transcriptome for the parasite Schistocephalus solidus: insights into the molecular evolution of parasitism.</title>
        <authorList>
            <person name="Hebert F.O."/>
            <person name="Grambauer S."/>
            <person name="Barber I."/>
            <person name="Landry C.R."/>
            <person name="Aubin-Horth N."/>
        </authorList>
    </citation>
    <scope>NUCLEOTIDE SEQUENCE</scope>
</reference>
<evidence type="ECO:0000256" key="11">
    <source>
        <dbReference type="RuleBase" id="RU367115"/>
    </source>
</evidence>
<evidence type="ECO:0000313" key="15">
    <source>
        <dbReference type="EMBL" id="JAP52859.1"/>
    </source>
</evidence>
<dbReference type="InterPro" id="IPR017907">
    <property type="entry name" value="Znf_RING_CS"/>
</dbReference>
<dbReference type="SMART" id="SM00678">
    <property type="entry name" value="WWE"/>
    <property type="match status" value="1"/>
</dbReference>
<evidence type="ECO:0000256" key="10">
    <source>
        <dbReference type="PROSITE-ProRule" id="PRU00175"/>
    </source>
</evidence>
<feature type="domain" description="RING-type" evidence="13">
    <location>
        <begin position="16"/>
        <end position="54"/>
    </location>
</feature>
<dbReference type="InterPro" id="IPR001841">
    <property type="entry name" value="Znf_RING"/>
</dbReference>
<comment type="function">
    <text evidence="11">E3 ubiquitin-protein ligase that specifically binds poly-ADP-ribosylated proteins and mediates their ubiquitination and subsequent degradation.</text>
</comment>
<dbReference type="SMART" id="SM00184">
    <property type="entry name" value="RING"/>
    <property type="match status" value="1"/>
</dbReference>
<evidence type="ECO:0000256" key="5">
    <source>
        <dbReference type="ARBA" id="ARBA00022687"/>
    </source>
</evidence>
<dbReference type="PANTHER" id="PTHR13417:SF2">
    <property type="entry name" value="E3 UBIQUITIN-PROTEIN LIGASE RNF146"/>
    <property type="match status" value="1"/>
</dbReference>
<feature type="non-terminal residue" evidence="15">
    <location>
        <position position="1"/>
    </location>
</feature>
<keyword evidence="8 11" id="KW-0833">Ubl conjugation pathway</keyword>
<keyword evidence="7 10" id="KW-0863">Zinc-finger</keyword>
<evidence type="ECO:0000256" key="8">
    <source>
        <dbReference type="ARBA" id="ARBA00022786"/>
    </source>
</evidence>
<dbReference type="Pfam" id="PF13445">
    <property type="entry name" value="zf-RING_UBOX"/>
    <property type="match status" value="1"/>
</dbReference>
<dbReference type="Gene3D" id="3.30.720.50">
    <property type="match status" value="1"/>
</dbReference>
<dbReference type="InterPro" id="IPR037197">
    <property type="entry name" value="WWE_dom_sf"/>
</dbReference>
<protein>
    <recommendedName>
        <fullName evidence="11">E3 ubiquitin-protein ligase</fullName>
        <ecNumber evidence="11">2.3.2.27</ecNumber>
    </recommendedName>
</protein>
<dbReference type="GO" id="GO:0051865">
    <property type="term" value="P:protein autoubiquitination"/>
    <property type="evidence" value="ECO:0007669"/>
    <property type="project" value="UniProtKB-UniRule"/>
</dbReference>
<comment type="catalytic activity">
    <reaction evidence="1 11">
        <text>S-ubiquitinyl-[E2 ubiquitin-conjugating enzyme]-L-cysteine + [acceptor protein]-L-lysine = [E2 ubiquitin-conjugating enzyme]-L-cysteine + N(6)-ubiquitinyl-[acceptor protein]-L-lysine.</text>
        <dbReference type="EC" id="2.3.2.27"/>
    </reaction>
</comment>
<keyword evidence="9 11" id="KW-0862">Zinc</keyword>
<dbReference type="GO" id="GO:0072572">
    <property type="term" value="F:poly-ADP-D-ribose binding"/>
    <property type="evidence" value="ECO:0007669"/>
    <property type="project" value="UniProtKB-UniRule"/>
</dbReference>
<proteinExistence type="predicted"/>
<dbReference type="GO" id="GO:0005829">
    <property type="term" value="C:cytosol"/>
    <property type="evidence" value="ECO:0007669"/>
    <property type="project" value="UniProtKB-SubCell"/>
</dbReference>
<dbReference type="PROSITE" id="PS50089">
    <property type="entry name" value="ZF_RING_2"/>
    <property type="match status" value="1"/>
</dbReference>
<feature type="domain" description="WWE" evidence="14">
    <location>
        <begin position="69"/>
        <end position="145"/>
    </location>
</feature>
<sequence>RAGSFLYSMEGMGGCCPICLSSFLQPVKTPCGHVFCYLCIKGSAFHKRRCPLCRGIINMDFFEHPTVIANDPCIERSNSDLVWYYEGRNGWWRYDTRTASEIEAAFTQSLQSCEVCVAGHIYVVDFAQMCQARKDRPGRTRRIKRDSADLETKGVAGLRISLLKKVAEESAVCGSTLADVIGCSIASCSDAALPDHNSSSEPTSYDGSASPDQLMTPLVNVSLSGDSENASSDPASIHDSSPLPTHLRRSSRTRARHRPDLSD</sequence>
<dbReference type="GO" id="GO:0016055">
    <property type="term" value="P:Wnt signaling pathway"/>
    <property type="evidence" value="ECO:0007669"/>
    <property type="project" value="UniProtKB-KW"/>
</dbReference>
<evidence type="ECO:0000256" key="7">
    <source>
        <dbReference type="ARBA" id="ARBA00022771"/>
    </source>
</evidence>
<dbReference type="InterPro" id="IPR044110">
    <property type="entry name" value="RING-HC_RNF146"/>
</dbReference>
<feature type="compositionally biased region" description="Basic residues" evidence="12">
    <location>
        <begin position="246"/>
        <end position="257"/>
    </location>
</feature>
<evidence type="ECO:0000259" key="13">
    <source>
        <dbReference type="PROSITE" id="PS50089"/>
    </source>
</evidence>
<comment type="PTM">
    <text evidence="11">Ubiquitinated; autoubiquitinated.</text>
</comment>
<dbReference type="InterPro" id="IPR013083">
    <property type="entry name" value="Znf_RING/FYVE/PHD"/>
</dbReference>
<organism evidence="15">
    <name type="scientific">Schistocephalus solidus</name>
    <name type="common">Tapeworm</name>
    <dbReference type="NCBI Taxonomy" id="70667"/>
    <lineage>
        <taxon>Eukaryota</taxon>
        <taxon>Metazoa</taxon>
        <taxon>Spiralia</taxon>
        <taxon>Lophotrochozoa</taxon>
        <taxon>Platyhelminthes</taxon>
        <taxon>Cestoda</taxon>
        <taxon>Eucestoda</taxon>
        <taxon>Diphyllobothriidea</taxon>
        <taxon>Diphyllobothriidae</taxon>
        <taxon>Schistocephalus</taxon>
    </lineage>
</organism>
<evidence type="ECO:0000256" key="2">
    <source>
        <dbReference type="ARBA" id="ARBA00004514"/>
    </source>
</evidence>
<comment type="subcellular location">
    <subcellularLocation>
        <location evidence="2 11">Cytoplasm</location>
        <location evidence="2 11">Cytosol</location>
    </subcellularLocation>
</comment>
<dbReference type="Pfam" id="PF02825">
    <property type="entry name" value="WWE"/>
    <property type="match status" value="1"/>
</dbReference>
<dbReference type="EMBL" id="GEEE01010366">
    <property type="protein sequence ID" value="JAP52859.1"/>
    <property type="molecule type" value="Transcribed_RNA"/>
</dbReference>
<dbReference type="SUPFAM" id="SSF57850">
    <property type="entry name" value="RING/U-box"/>
    <property type="match status" value="1"/>
</dbReference>
<dbReference type="PROSITE" id="PS50918">
    <property type="entry name" value="WWE"/>
    <property type="match status" value="1"/>
</dbReference>
<name>A0A0X3PM84_SCHSO</name>
<dbReference type="EC" id="2.3.2.27" evidence="11"/>
<keyword evidence="4 11" id="KW-0808">Transferase</keyword>
<comment type="pathway">
    <text evidence="11">Protein modification; protein ubiquitination.</text>
</comment>
<feature type="compositionally biased region" description="Polar residues" evidence="12">
    <location>
        <begin position="196"/>
        <end position="243"/>
    </location>
</feature>
<dbReference type="GO" id="GO:0006511">
    <property type="term" value="P:ubiquitin-dependent protein catabolic process"/>
    <property type="evidence" value="ECO:0007669"/>
    <property type="project" value="UniProtKB-UniRule"/>
</dbReference>
<keyword evidence="3 11" id="KW-0963">Cytoplasm</keyword>
<evidence type="ECO:0000256" key="1">
    <source>
        <dbReference type="ARBA" id="ARBA00000900"/>
    </source>
</evidence>
<dbReference type="InterPro" id="IPR004170">
    <property type="entry name" value="WWE_dom"/>
</dbReference>
<accession>A0A0X3PM84</accession>
<evidence type="ECO:0000256" key="4">
    <source>
        <dbReference type="ARBA" id="ARBA00022679"/>
    </source>
</evidence>
<dbReference type="GO" id="GO:0005634">
    <property type="term" value="C:nucleus"/>
    <property type="evidence" value="ECO:0007669"/>
    <property type="project" value="TreeGrafter"/>
</dbReference>
<evidence type="ECO:0000256" key="12">
    <source>
        <dbReference type="SAM" id="MobiDB-lite"/>
    </source>
</evidence>
<dbReference type="UniPathway" id="UPA00143"/>
<evidence type="ECO:0000256" key="9">
    <source>
        <dbReference type="ARBA" id="ARBA00022833"/>
    </source>
</evidence>
<dbReference type="InterPro" id="IPR033509">
    <property type="entry name" value="RNF146"/>
</dbReference>
<dbReference type="AlphaFoldDB" id="A0A0X3PM84"/>
<keyword evidence="5" id="KW-0879">Wnt signaling pathway</keyword>
<evidence type="ECO:0000256" key="6">
    <source>
        <dbReference type="ARBA" id="ARBA00022723"/>
    </source>
</evidence>